<protein>
    <recommendedName>
        <fullName evidence="2">MADF domain-containing protein</fullName>
    </recommendedName>
</protein>
<evidence type="ECO:0000313" key="3">
    <source>
        <dbReference type="EMBL" id="JAS37024.1"/>
    </source>
</evidence>
<dbReference type="AlphaFoldDB" id="A0A1B6EGL9"/>
<sequence>FSVKQCKDKWKNIRTVFRRHIFTKPVSGAGGSSKKEYYLADVLQYLVPILKGNPKNIGSNLPPPPETDDHQQQTLQEEEPADYSIDEIADDVDDDATELPQEAVPNVPEPANNSISQFRKKQLGKRKPTTSPLDDAMTNYFKAKSMKPAEDKLVPVADNEDKSDELFLLSLKKDMK</sequence>
<dbReference type="InterPro" id="IPR006578">
    <property type="entry name" value="MADF-dom"/>
</dbReference>
<evidence type="ECO:0000256" key="1">
    <source>
        <dbReference type="SAM" id="MobiDB-lite"/>
    </source>
</evidence>
<reference evidence="3" key="1">
    <citation type="submission" date="2015-12" db="EMBL/GenBank/DDBJ databases">
        <title>De novo transcriptome assembly of four potential Pierce s Disease insect vectors from Arizona vineyards.</title>
        <authorList>
            <person name="Tassone E.E."/>
        </authorList>
    </citation>
    <scope>NUCLEOTIDE SEQUENCE</scope>
</reference>
<feature type="region of interest" description="Disordered" evidence="1">
    <location>
        <begin position="102"/>
        <end position="135"/>
    </location>
</feature>
<name>A0A1B6EGL9_9HEMI</name>
<dbReference type="Pfam" id="PF10545">
    <property type="entry name" value="MADF_DNA_bdg"/>
    <property type="match status" value="1"/>
</dbReference>
<organism evidence="3">
    <name type="scientific">Clastoptera arizonana</name>
    <name type="common">Arizona spittle bug</name>
    <dbReference type="NCBI Taxonomy" id="38151"/>
    <lineage>
        <taxon>Eukaryota</taxon>
        <taxon>Metazoa</taxon>
        <taxon>Ecdysozoa</taxon>
        <taxon>Arthropoda</taxon>
        <taxon>Hexapoda</taxon>
        <taxon>Insecta</taxon>
        <taxon>Pterygota</taxon>
        <taxon>Neoptera</taxon>
        <taxon>Paraneoptera</taxon>
        <taxon>Hemiptera</taxon>
        <taxon>Auchenorrhyncha</taxon>
        <taxon>Cercopoidea</taxon>
        <taxon>Clastopteridae</taxon>
        <taxon>Clastoptera</taxon>
    </lineage>
</organism>
<feature type="non-terminal residue" evidence="3">
    <location>
        <position position="1"/>
    </location>
</feature>
<gene>
    <name evidence="3" type="ORF">g.2019</name>
</gene>
<feature type="non-terminal residue" evidence="3">
    <location>
        <position position="176"/>
    </location>
</feature>
<feature type="region of interest" description="Disordered" evidence="1">
    <location>
        <begin position="56"/>
        <end position="81"/>
    </location>
</feature>
<feature type="compositionally biased region" description="Basic residues" evidence="1">
    <location>
        <begin position="118"/>
        <end position="128"/>
    </location>
</feature>
<accession>A0A1B6EGL9</accession>
<proteinExistence type="predicted"/>
<dbReference type="EMBL" id="GEDC01000274">
    <property type="protein sequence ID" value="JAS37024.1"/>
    <property type="molecule type" value="Transcribed_RNA"/>
</dbReference>
<evidence type="ECO:0000259" key="2">
    <source>
        <dbReference type="Pfam" id="PF10545"/>
    </source>
</evidence>
<feature type="domain" description="MADF" evidence="2">
    <location>
        <begin position="2"/>
        <end position="46"/>
    </location>
</feature>